<organism evidence="7 8">
    <name type="scientific">Pocillopora meandrina</name>
    <dbReference type="NCBI Taxonomy" id="46732"/>
    <lineage>
        <taxon>Eukaryota</taxon>
        <taxon>Metazoa</taxon>
        <taxon>Cnidaria</taxon>
        <taxon>Anthozoa</taxon>
        <taxon>Hexacorallia</taxon>
        <taxon>Scleractinia</taxon>
        <taxon>Astrocoeniina</taxon>
        <taxon>Pocilloporidae</taxon>
        <taxon>Pocillopora</taxon>
    </lineage>
</organism>
<dbReference type="Gene3D" id="1.10.8.10">
    <property type="entry name" value="DNA helicase RuvA subunit, C-terminal domain"/>
    <property type="match status" value="1"/>
</dbReference>
<dbReference type="CDD" id="cd14296">
    <property type="entry name" value="UBA1_scUBP14_like"/>
    <property type="match status" value="1"/>
</dbReference>
<evidence type="ECO:0000256" key="1">
    <source>
        <dbReference type="ARBA" id="ARBA00013260"/>
    </source>
</evidence>
<evidence type="ECO:0000313" key="8">
    <source>
        <dbReference type="Proteomes" id="UP001159428"/>
    </source>
</evidence>
<comment type="similarity">
    <text evidence="3">Belongs to the PTH2 family.</text>
</comment>
<dbReference type="InterPro" id="IPR015940">
    <property type="entry name" value="UBA"/>
</dbReference>
<dbReference type="InterPro" id="IPR002833">
    <property type="entry name" value="PTH2"/>
</dbReference>
<dbReference type="InterPro" id="IPR023476">
    <property type="entry name" value="Pep_tRNA_hydro_II_dom_sf"/>
</dbReference>
<evidence type="ECO:0000259" key="6">
    <source>
        <dbReference type="PROSITE" id="PS50030"/>
    </source>
</evidence>
<dbReference type="Pfam" id="PF01981">
    <property type="entry name" value="PTH2"/>
    <property type="match status" value="1"/>
</dbReference>
<dbReference type="GO" id="GO:0004045">
    <property type="term" value="F:peptidyl-tRNA hydrolase activity"/>
    <property type="evidence" value="ECO:0007669"/>
    <property type="project" value="UniProtKB-EC"/>
</dbReference>
<dbReference type="PANTHER" id="PTHR12649">
    <property type="entry name" value="PEPTIDYL-TRNA HYDROLASE 2"/>
    <property type="match status" value="1"/>
</dbReference>
<dbReference type="FunFam" id="3.40.1490.10:FF:000002">
    <property type="entry name" value="Peptidyl-tRNA hydrolase 2, mitochondrial"/>
    <property type="match status" value="1"/>
</dbReference>
<dbReference type="GO" id="GO:0005829">
    <property type="term" value="C:cytosol"/>
    <property type="evidence" value="ECO:0007669"/>
    <property type="project" value="TreeGrafter"/>
</dbReference>
<evidence type="ECO:0000256" key="3">
    <source>
        <dbReference type="ARBA" id="ARBA00038050"/>
    </source>
</evidence>
<gene>
    <name evidence="7" type="ORF">PMEA_00020911</name>
</gene>
<protein>
    <recommendedName>
        <fullName evidence="1">peptidyl-tRNA hydrolase</fullName>
        <ecNumber evidence="1">3.1.1.29</ecNumber>
    </recommendedName>
</protein>
<feature type="region of interest" description="Disordered" evidence="5">
    <location>
        <begin position="1"/>
        <end position="34"/>
    </location>
</feature>
<evidence type="ECO:0000256" key="4">
    <source>
        <dbReference type="ARBA" id="ARBA00048707"/>
    </source>
</evidence>
<keyword evidence="8" id="KW-1185">Reference proteome</keyword>
<evidence type="ECO:0000256" key="5">
    <source>
        <dbReference type="SAM" id="MobiDB-lite"/>
    </source>
</evidence>
<dbReference type="EMBL" id="CALNXJ010000038">
    <property type="protein sequence ID" value="CAH3144024.1"/>
    <property type="molecule type" value="Genomic_DNA"/>
</dbReference>
<dbReference type="SUPFAM" id="SSF102462">
    <property type="entry name" value="Peptidyl-tRNA hydrolase II"/>
    <property type="match status" value="1"/>
</dbReference>
<name>A0AAU9XCZ3_9CNID</name>
<dbReference type="Pfam" id="PF22562">
    <property type="entry name" value="UBA_7"/>
    <property type="match status" value="1"/>
</dbReference>
<evidence type="ECO:0000256" key="2">
    <source>
        <dbReference type="ARBA" id="ARBA00022801"/>
    </source>
</evidence>
<dbReference type="EC" id="3.1.1.29" evidence="1"/>
<dbReference type="NCBIfam" id="TIGR00283">
    <property type="entry name" value="arch_pth2"/>
    <property type="match status" value="1"/>
</dbReference>
<dbReference type="PANTHER" id="PTHR12649:SF29">
    <property type="entry name" value="AMINOACYL-TRNA HYDROLASE"/>
    <property type="match status" value="1"/>
</dbReference>
<feature type="domain" description="UBA" evidence="6">
    <location>
        <begin position="38"/>
        <end position="79"/>
    </location>
</feature>
<comment type="caution">
    <text evidence="7">The sequence shown here is derived from an EMBL/GenBank/DDBJ whole genome shotgun (WGS) entry which is preliminary data.</text>
</comment>
<sequence length="235" mass="25808">MADYPSDTKKDLSQIVRGSSEAVEHSQPRFRRKSKYAGPNEEFLKALMNLGISRNAAEKGLYMTDNSTVDAAASWVLDNQDMPNLDEPFKDFTPALEALPFEKEYPLDEKTLSSPYKMVFVVNTELNMGVGKIAAQVGHAAIGLYKIMASQPQKYDHMLSQWDDFGATKIVLQGESTAHLFDIEELAKKAHIPHYLVHDAGKTQVSSGALTVIGLFGSSSEVGTLTGLLLLLQSI</sequence>
<dbReference type="InterPro" id="IPR009060">
    <property type="entry name" value="UBA-like_sf"/>
</dbReference>
<feature type="compositionally biased region" description="Basic and acidic residues" evidence="5">
    <location>
        <begin position="1"/>
        <end position="12"/>
    </location>
</feature>
<proteinExistence type="inferred from homology"/>
<dbReference type="Proteomes" id="UP001159428">
    <property type="component" value="Unassembled WGS sequence"/>
</dbReference>
<evidence type="ECO:0000313" key="7">
    <source>
        <dbReference type="EMBL" id="CAH3144024.1"/>
    </source>
</evidence>
<comment type="catalytic activity">
    <reaction evidence="4">
        <text>an N-acyl-L-alpha-aminoacyl-tRNA + H2O = an N-acyl-L-amino acid + a tRNA + H(+)</text>
        <dbReference type="Rhea" id="RHEA:54448"/>
        <dbReference type="Rhea" id="RHEA-COMP:10123"/>
        <dbReference type="Rhea" id="RHEA-COMP:13883"/>
        <dbReference type="ChEBI" id="CHEBI:15377"/>
        <dbReference type="ChEBI" id="CHEBI:15378"/>
        <dbReference type="ChEBI" id="CHEBI:59874"/>
        <dbReference type="ChEBI" id="CHEBI:78442"/>
        <dbReference type="ChEBI" id="CHEBI:138191"/>
        <dbReference type="EC" id="3.1.1.29"/>
    </reaction>
</comment>
<dbReference type="AlphaFoldDB" id="A0AAU9XCZ3"/>
<dbReference type="Gene3D" id="3.40.1490.10">
    <property type="entry name" value="Bit1"/>
    <property type="match status" value="1"/>
</dbReference>
<reference evidence="7 8" key="1">
    <citation type="submission" date="2022-05" db="EMBL/GenBank/DDBJ databases">
        <authorList>
            <consortium name="Genoscope - CEA"/>
            <person name="William W."/>
        </authorList>
    </citation>
    <scope>NUCLEOTIDE SEQUENCE [LARGE SCALE GENOMIC DNA]</scope>
</reference>
<dbReference type="PROSITE" id="PS50030">
    <property type="entry name" value="UBA"/>
    <property type="match status" value="1"/>
</dbReference>
<dbReference type="SUPFAM" id="SSF46934">
    <property type="entry name" value="UBA-like"/>
    <property type="match status" value="1"/>
</dbReference>
<keyword evidence="2" id="KW-0378">Hydrolase</keyword>
<accession>A0AAU9XCZ3</accession>